<accession>A0ABT2UW40</accession>
<proteinExistence type="predicted"/>
<comment type="caution">
    <text evidence="2">The sequence shown here is derived from an EMBL/GenBank/DDBJ whole genome shotgun (WGS) entry which is preliminary data.</text>
</comment>
<gene>
    <name evidence="2" type="ORF">OCV69_02715</name>
</gene>
<protein>
    <submittedName>
        <fullName evidence="2">Uncharacterized protein</fullName>
    </submittedName>
</protein>
<keyword evidence="3" id="KW-1185">Reference proteome</keyword>
<organism evidence="2 3">
    <name type="scientific">Alitiscatomonas aceti</name>
    <dbReference type="NCBI Taxonomy" id="2981724"/>
    <lineage>
        <taxon>Bacteria</taxon>
        <taxon>Bacillati</taxon>
        <taxon>Bacillota</taxon>
        <taxon>Clostridia</taxon>
        <taxon>Lachnospirales</taxon>
        <taxon>Lachnospiraceae</taxon>
        <taxon>Alitiscatomonas</taxon>
    </lineage>
</organism>
<dbReference type="EMBL" id="JAOQJF010000004">
    <property type="protein sequence ID" value="MCU6798855.1"/>
    <property type="molecule type" value="Genomic_DNA"/>
</dbReference>
<reference evidence="2 3" key="1">
    <citation type="journal article" date="2021" name="ISME Commun">
        <title>Automated analysis of genomic sequences facilitates high-throughput and comprehensive description of bacteria.</title>
        <authorList>
            <person name="Hitch T.C.A."/>
        </authorList>
    </citation>
    <scope>NUCLEOTIDE SEQUENCE [LARGE SCALE GENOMIC DNA]</scope>
    <source>
        <strain evidence="3">f_CCE</strain>
    </source>
</reference>
<evidence type="ECO:0000313" key="3">
    <source>
        <dbReference type="Proteomes" id="UP001652395"/>
    </source>
</evidence>
<dbReference type="RefSeq" id="WP_158357613.1">
    <property type="nucleotide sequence ID" value="NZ_JAOQJF010000004.1"/>
</dbReference>
<name>A0ABT2UW40_9FIRM</name>
<dbReference type="Proteomes" id="UP001652395">
    <property type="component" value="Unassembled WGS sequence"/>
</dbReference>
<evidence type="ECO:0000256" key="1">
    <source>
        <dbReference type="SAM" id="MobiDB-lite"/>
    </source>
</evidence>
<evidence type="ECO:0000313" key="2">
    <source>
        <dbReference type="EMBL" id="MCU6798855.1"/>
    </source>
</evidence>
<feature type="region of interest" description="Disordered" evidence="1">
    <location>
        <begin position="98"/>
        <end position="121"/>
    </location>
</feature>
<sequence length="121" mass="13102">MAPKELTEKLLSVLEGDIPCEGEDLAEADSVIEGLIENLIRGWGLNQFEAGDAPVLLILCLICARGALQQTGIIGEGIKKVKEEVRGFCELEGGKWIENENENGKKPGREVQSDHSDNTGL</sequence>